<keyword evidence="6 10" id="KW-0479">Metal-binding</keyword>
<evidence type="ECO:0000256" key="1">
    <source>
        <dbReference type="ARBA" id="ARBA00001947"/>
    </source>
</evidence>
<dbReference type="GO" id="GO:0005737">
    <property type="term" value="C:cytoplasm"/>
    <property type="evidence" value="ECO:0007669"/>
    <property type="project" value="UniProtKB-ARBA"/>
</dbReference>
<feature type="binding site" evidence="10">
    <location>
        <position position="445"/>
    </location>
    <ligand>
        <name>Zn(2+)</name>
        <dbReference type="ChEBI" id="CHEBI:29105"/>
    </ligand>
</feature>
<dbReference type="EMBL" id="VIWW01000001">
    <property type="protein sequence ID" value="TWG04263.1"/>
    <property type="molecule type" value="Genomic_DNA"/>
</dbReference>
<dbReference type="AlphaFoldDB" id="A0A561UY24"/>
<sequence>MPPPRAPVRPRVPFMGRARATGDDGEFSGTRLVKVKNMSSSPRFDRGHTDDLMAFLMACPSPYHAVATAASRLEKAGFRQVEETAAWDGSSGGKYVLRGGAIVAWYVPEGAGASTPFRIVGAHTDSPNLRVKPMPDTGAHGWRQIAVEVYGGTLLNTWLDRDLGLAGRISLRDGTHRLVNIDRALLRVPQLAVHLDRSANPDGLKLDRQKHMQPIWGLGDVAEGDLIRFVADEAGVDAEDITGWDLMPHPVEAPSYLGRDRELVAGPRMDNLLSVHAAVAALAAVAGQPDAEIPYIPVLAAFDHEENGSQSDTGADGPLLGTVLERSVFARGGTYEDRARAFAGTVCLSSDTGHAIHPNYAERHDPTHHPVINGGPILKVNVNMRYATDGSGRAVFASACEKAGVPWQLFVSNNSMPCGTTIGPITAARHGIQTIDIGVAILSMHSARELCGSDDPHLLATALASFLAG</sequence>
<dbReference type="NCBIfam" id="NF002759">
    <property type="entry name" value="PRK02813.1"/>
    <property type="match status" value="1"/>
</dbReference>
<dbReference type="Gene3D" id="3.40.630.10">
    <property type="entry name" value="Zn peptidases"/>
    <property type="match status" value="1"/>
</dbReference>
<evidence type="ECO:0000256" key="3">
    <source>
        <dbReference type="ARBA" id="ARBA00014897"/>
    </source>
</evidence>
<dbReference type="EC" id="3.4.11.-" evidence="10"/>
<dbReference type="PANTHER" id="PTHR28570:SF3">
    <property type="entry name" value="ASPARTYL AMINOPEPTIDASE"/>
    <property type="match status" value="1"/>
</dbReference>
<evidence type="ECO:0000313" key="14">
    <source>
        <dbReference type="Proteomes" id="UP000318186"/>
    </source>
</evidence>
<dbReference type="InterPro" id="IPR022984">
    <property type="entry name" value="M18_aminopeptidase_2"/>
</dbReference>
<dbReference type="CDD" id="cd05658">
    <property type="entry name" value="M18_DAP"/>
    <property type="match status" value="1"/>
</dbReference>
<evidence type="ECO:0000256" key="5">
    <source>
        <dbReference type="ARBA" id="ARBA00022670"/>
    </source>
</evidence>
<comment type="cofactor">
    <cofactor evidence="1 10 12">
        <name>Zn(2+)</name>
        <dbReference type="ChEBI" id="CHEBI:29105"/>
    </cofactor>
</comment>
<evidence type="ECO:0000313" key="13">
    <source>
        <dbReference type="EMBL" id="TWG04263.1"/>
    </source>
</evidence>
<dbReference type="GO" id="GO:0004177">
    <property type="term" value="F:aminopeptidase activity"/>
    <property type="evidence" value="ECO:0007669"/>
    <property type="project" value="UniProtKB-UniRule"/>
</dbReference>
<dbReference type="GO" id="GO:0006508">
    <property type="term" value="P:proteolysis"/>
    <property type="evidence" value="ECO:0007669"/>
    <property type="project" value="UniProtKB-UniRule"/>
</dbReference>
<evidence type="ECO:0000256" key="10">
    <source>
        <dbReference type="HAMAP-Rule" id="MF_00467"/>
    </source>
</evidence>
<organism evidence="13 14">
    <name type="scientific">Streptomyces brevispora</name>
    <dbReference type="NCBI Taxonomy" id="887462"/>
    <lineage>
        <taxon>Bacteria</taxon>
        <taxon>Bacillati</taxon>
        <taxon>Actinomycetota</taxon>
        <taxon>Actinomycetes</taxon>
        <taxon>Kitasatosporales</taxon>
        <taxon>Streptomycetaceae</taxon>
        <taxon>Streptomyces</taxon>
    </lineage>
</organism>
<dbReference type="PANTHER" id="PTHR28570">
    <property type="entry name" value="ASPARTYL AMINOPEPTIDASE"/>
    <property type="match status" value="1"/>
</dbReference>
<dbReference type="InterPro" id="IPR023358">
    <property type="entry name" value="Peptidase_M18_dom2"/>
</dbReference>
<feature type="binding site" evidence="10">
    <location>
        <position position="194"/>
    </location>
    <ligand>
        <name>Zn(2+)</name>
        <dbReference type="ChEBI" id="CHEBI:29105"/>
    </ligand>
</feature>
<comment type="similarity">
    <text evidence="2 10 11">Belongs to the peptidase M18 family.</text>
</comment>
<evidence type="ECO:0000256" key="9">
    <source>
        <dbReference type="ARBA" id="ARBA00023049"/>
    </source>
</evidence>
<dbReference type="Gene3D" id="2.30.250.10">
    <property type="entry name" value="Aminopeptidase i, Domain 2"/>
    <property type="match status" value="1"/>
</dbReference>
<protein>
    <recommendedName>
        <fullName evidence="3 10">Probable M18 family aminopeptidase 2</fullName>
        <ecNumber evidence="10">3.4.11.-</ecNumber>
    </recommendedName>
</protein>
<keyword evidence="5 10" id="KW-0645">Protease</keyword>
<comment type="caution">
    <text evidence="13">The sequence shown here is derived from an EMBL/GenBank/DDBJ whole genome shotgun (WGS) entry which is preliminary data.</text>
</comment>
<evidence type="ECO:0000256" key="12">
    <source>
        <dbReference type="RuleBase" id="RU004387"/>
    </source>
</evidence>
<dbReference type="PRINTS" id="PR00932">
    <property type="entry name" value="AMINO1PTASE"/>
</dbReference>
<evidence type="ECO:0000256" key="2">
    <source>
        <dbReference type="ARBA" id="ARBA00008290"/>
    </source>
</evidence>
<dbReference type="GO" id="GO:0008237">
    <property type="term" value="F:metallopeptidase activity"/>
    <property type="evidence" value="ECO:0007669"/>
    <property type="project" value="UniProtKB-UniRule"/>
</dbReference>
<keyword evidence="7 10" id="KW-0378">Hydrolase</keyword>
<evidence type="ECO:0000256" key="4">
    <source>
        <dbReference type="ARBA" id="ARBA00022438"/>
    </source>
</evidence>
<dbReference type="GO" id="GO:0008270">
    <property type="term" value="F:zinc ion binding"/>
    <property type="evidence" value="ECO:0007669"/>
    <property type="project" value="UniProtKB-UniRule"/>
</dbReference>
<keyword evidence="4 10" id="KW-0031">Aminopeptidase</keyword>
<gene>
    <name evidence="10" type="primary">apeB</name>
    <name evidence="13" type="ORF">FHX80_112707</name>
</gene>
<feature type="binding site" evidence="10">
    <location>
        <position position="123"/>
    </location>
    <ligand>
        <name>Zn(2+)</name>
        <dbReference type="ChEBI" id="CHEBI:29105"/>
    </ligand>
</feature>
<name>A0A561UY24_9ACTN</name>
<dbReference type="InterPro" id="IPR001948">
    <property type="entry name" value="Peptidase_M18"/>
</dbReference>
<evidence type="ECO:0000256" key="11">
    <source>
        <dbReference type="RuleBase" id="RU004386"/>
    </source>
</evidence>
<evidence type="ECO:0000256" key="6">
    <source>
        <dbReference type="ARBA" id="ARBA00022723"/>
    </source>
</evidence>
<keyword evidence="8 10" id="KW-0862">Zinc</keyword>
<dbReference type="SUPFAM" id="SSF101821">
    <property type="entry name" value="Aminopeptidase/glucanase lid domain"/>
    <property type="match status" value="1"/>
</dbReference>
<evidence type="ECO:0000256" key="8">
    <source>
        <dbReference type="ARBA" id="ARBA00022833"/>
    </source>
</evidence>
<keyword evidence="9 10" id="KW-0482">Metalloprotease</keyword>
<dbReference type="FunFam" id="2.30.250.10:FF:000004">
    <property type="entry name" value="Probable M18 family aminopeptidase 2"/>
    <property type="match status" value="1"/>
</dbReference>
<accession>A0A561UY24</accession>
<evidence type="ECO:0000256" key="7">
    <source>
        <dbReference type="ARBA" id="ARBA00022801"/>
    </source>
</evidence>
<dbReference type="SUPFAM" id="SSF53187">
    <property type="entry name" value="Zn-dependent exopeptidases"/>
    <property type="match status" value="1"/>
</dbReference>
<proteinExistence type="inferred from homology"/>
<reference evidence="13 14" key="1">
    <citation type="submission" date="2019-06" db="EMBL/GenBank/DDBJ databases">
        <title>Sequencing the genomes of 1000 actinobacteria strains.</title>
        <authorList>
            <person name="Klenk H.-P."/>
        </authorList>
    </citation>
    <scope>NUCLEOTIDE SEQUENCE [LARGE SCALE GENOMIC DNA]</scope>
    <source>
        <strain evidence="13 14">DSM 42059</strain>
    </source>
</reference>
<dbReference type="Pfam" id="PF02127">
    <property type="entry name" value="Peptidase_M18"/>
    <property type="match status" value="1"/>
</dbReference>
<dbReference type="Proteomes" id="UP000318186">
    <property type="component" value="Unassembled WGS sequence"/>
</dbReference>
<dbReference type="HAMAP" id="MF_00467">
    <property type="entry name" value="Aminopeptidase_M18_2"/>
    <property type="match status" value="1"/>
</dbReference>